<dbReference type="RefSeq" id="WP_311707341.1">
    <property type="nucleotide sequence ID" value="NZ_JAVREL010000019.1"/>
</dbReference>
<protein>
    <submittedName>
        <fullName evidence="1">Uncharacterized protein</fullName>
    </submittedName>
</protein>
<proteinExistence type="predicted"/>
<sequence length="107" mass="11274">MIGTANLDALVADEPDRLWPQVASRTGISQAEYGRYASGASVMSALILADALRLSRSVSLATLRIACSDFTVPQSYRYLGAEELKAIGNTCAAGAELLDCAIDHAVI</sequence>
<comment type="caution">
    <text evidence="1">The sequence shown here is derived from an EMBL/GenBank/DDBJ whole genome shotgun (WGS) entry which is preliminary data.</text>
</comment>
<dbReference type="Proteomes" id="UP001183246">
    <property type="component" value="Unassembled WGS sequence"/>
</dbReference>
<organism evidence="1 2">
    <name type="scientific">Streptomyces litchfieldiae</name>
    <dbReference type="NCBI Taxonomy" id="3075543"/>
    <lineage>
        <taxon>Bacteria</taxon>
        <taxon>Bacillati</taxon>
        <taxon>Actinomycetota</taxon>
        <taxon>Actinomycetes</taxon>
        <taxon>Kitasatosporales</taxon>
        <taxon>Streptomycetaceae</taxon>
        <taxon>Streptomyces</taxon>
    </lineage>
</organism>
<reference evidence="2" key="1">
    <citation type="submission" date="2023-07" db="EMBL/GenBank/DDBJ databases">
        <title>30 novel species of actinomycetes from the DSMZ collection.</title>
        <authorList>
            <person name="Nouioui I."/>
        </authorList>
    </citation>
    <scope>NUCLEOTIDE SEQUENCE [LARGE SCALE GENOMIC DNA]</scope>
    <source>
        <strain evidence="2">DSM 44938</strain>
    </source>
</reference>
<evidence type="ECO:0000313" key="2">
    <source>
        <dbReference type="Proteomes" id="UP001183246"/>
    </source>
</evidence>
<name>A0ABU2MX48_9ACTN</name>
<evidence type="ECO:0000313" key="1">
    <source>
        <dbReference type="EMBL" id="MDT0346217.1"/>
    </source>
</evidence>
<keyword evidence="2" id="KW-1185">Reference proteome</keyword>
<accession>A0ABU2MX48</accession>
<gene>
    <name evidence="1" type="ORF">RM590_27050</name>
</gene>
<dbReference type="EMBL" id="JAVREL010000019">
    <property type="protein sequence ID" value="MDT0346217.1"/>
    <property type="molecule type" value="Genomic_DNA"/>
</dbReference>